<dbReference type="SMART" id="SM00368">
    <property type="entry name" value="LRR_RI"/>
    <property type="match status" value="2"/>
</dbReference>
<proteinExistence type="predicted"/>
<gene>
    <name evidence="2" type="ORF">PBAH0796_LOCUS25650</name>
</gene>
<dbReference type="SUPFAM" id="SSF52047">
    <property type="entry name" value="RNI-like"/>
    <property type="match status" value="1"/>
</dbReference>
<organism evidence="2">
    <name type="scientific">Pyrodinium bahamense</name>
    <dbReference type="NCBI Taxonomy" id="73915"/>
    <lineage>
        <taxon>Eukaryota</taxon>
        <taxon>Sar</taxon>
        <taxon>Alveolata</taxon>
        <taxon>Dinophyceae</taxon>
        <taxon>Gonyaulacales</taxon>
        <taxon>Pyrocystaceae</taxon>
        <taxon>Pyrodinium</taxon>
    </lineage>
</organism>
<evidence type="ECO:0000313" key="2">
    <source>
        <dbReference type="EMBL" id="CAD8381962.1"/>
    </source>
</evidence>
<dbReference type="InterPro" id="IPR032675">
    <property type="entry name" value="LRR_dom_sf"/>
</dbReference>
<feature type="compositionally biased region" description="Basic and acidic residues" evidence="1">
    <location>
        <begin position="53"/>
        <end position="63"/>
    </location>
</feature>
<sequence length="253" mass="27891">MVFVEELEEEPALAHAGPAEEGSSKASTALNKGFLDKAKEPLYGPEGSPEGKVAPETHKAHAEHKMSEDMNAGMNRGAKGNNGFERPHWYTKEWPKDCQYNSPGCALDEMERSCHPSEVHKDMVRKGSRWDEALAPGAQAMRLSFMSITDEDLDEIISRLKGNRDLTELDLSHNKIKDSGVQALVAALAGGAAPNLRELRLYSNEFGDLGKTMLTQGLSVFRKKLEVHWKEPSWAHLTRPKSTEVESIAPTAA</sequence>
<feature type="compositionally biased region" description="Acidic residues" evidence="1">
    <location>
        <begin position="1"/>
        <end position="11"/>
    </location>
</feature>
<reference evidence="2" key="1">
    <citation type="submission" date="2021-01" db="EMBL/GenBank/DDBJ databases">
        <authorList>
            <person name="Corre E."/>
            <person name="Pelletier E."/>
            <person name="Niang G."/>
            <person name="Scheremetjew M."/>
            <person name="Finn R."/>
            <person name="Kale V."/>
            <person name="Holt S."/>
            <person name="Cochrane G."/>
            <person name="Meng A."/>
            <person name="Brown T."/>
            <person name="Cohen L."/>
        </authorList>
    </citation>
    <scope>NUCLEOTIDE SEQUENCE</scope>
    <source>
        <strain evidence="2">Pbaha01</strain>
    </source>
</reference>
<protein>
    <submittedName>
        <fullName evidence="2">Uncharacterized protein</fullName>
    </submittedName>
</protein>
<feature type="region of interest" description="Disordered" evidence="1">
    <location>
        <begin position="1"/>
        <end position="63"/>
    </location>
</feature>
<dbReference type="Pfam" id="PF13516">
    <property type="entry name" value="LRR_6"/>
    <property type="match status" value="1"/>
</dbReference>
<name>A0A7S0B4M0_9DINO</name>
<dbReference type="PROSITE" id="PS51450">
    <property type="entry name" value="LRR"/>
    <property type="match status" value="1"/>
</dbReference>
<dbReference type="InterPro" id="IPR001611">
    <property type="entry name" value="Leu-rich_rpt"/>
</dbReference>
<evidence type="ECO:0000256" key="1">
    <source>
        <dbReference type="SAM" id="MobiDB-lite"/>
    </source>
</evidence>
<dbReference type="EMBL" id="HBEG01042038">
    <property type="protein sequence ID" value="CAD8381962.1"/>
    <property type="molecule type" value="Transcribed_RNA"/>
</dbReference>
<dbReference type="Gene3D" id="3.80.10.10">
    <property type="entry name" value="Ribonuclease Inhibitor"/>
    <property type="match status" value="1"/>
</dbReference>
<dbReference type="AlphaFoldDB" id="A0A7S0B4M0"/>
<accession>A0A7S0B4M0</accession>